<dbReference type="EMBL" id="JAYGIL010000003">
    <property type="protein sequence ID" value="MEA5401934.1"/>
    <property type="molecule type" value="Genomic_DNA"/>
</dbReference>
<reference evidence="1 2" key="1">
    <citation type="submission" date="2023-12" db="EMBL/GenBank/DDBJ databases">
        <title>Novel species of the genus Arcicella isolated from rivers.</title>
        <authorList>
            <person name="Lu H."/>
        </authorList>
    </citation>
    <scope>NUCLEOTIDE SEQUENCE [LARGE SCALE GENOMIC DNA]</scope>
    <source>
        <strain evidence="1 2">DC2W</strain>
    </source>
</reference>
<comment type="caution">
    <text evidence="1">The sequence shown here is derived from an EMBL/GenBank/DDBJ whole genome shotgun (WGS) entry which is preliminary data.</text>
</comment>
<evidence type="ECO:0000313" key="2">
    <source>
        <dbReference type="Proteomes" id="UP001303899"/>
    </source>
</evidence>
<proteinExistence type="predicted"/>
<protein>
    <submittedName>
        <fullName evidence="1">Uncharacterized protein</fullName>
    </submittedName>
</protein>
<keyword evidence="2" id="KW-1185">Reference proteome</keyword>
<evidence type="ECO:0000313" key="1">
    <source>
        <dbReference type="EMBL" id="MEA5401934.1"/>
    </source>
</evidence>
<accession>A0ABU5S0J2</accession>
<organism evidence="1 2">
    <name type="scientific">Arcicella gelida</name>
    <dbReference type="NCBI Taxonomy" id="2984195"/>
    <lineage>
        <taxon>Bacteria</taxon>
        <taxon>Pseudomonadati</taxon>
        <taxon>Bacteroidota</taxon>
        <taxon>Cytophagia</taxon>
        <taxon>Cytophagales</taxon>
        <taxon>Flectobacillaceae</taxon>
        <taxon>Arcicella</taxon>
    </lineage>
</organism>
<name>A0ABU5S0J2_9BACT</name>
<sequence>MSKEFTKKELIDSLQTQEIDGKNSLEIIAELVFDEKFPKELFENAKNELVKVRDDRQLFSELCIILIPKWKEIKRLREQNIILKDNSELNFEKLQINNASILEIENSIKPLEIKFDILQKRIETRNRKID</sequence>
<gene>
    <name evidence="1" type="ORF">VB776_03330</name>
</gene>
<dbReference type="RefSeq" id="WP_323326010.1">
    <property type="nucleotide sequence ID" value="NZ_JAYGIL010000003.1"/>
</dbReference>
<dbReference type="Proteomes" id="UP001303899">
    <property type="component" value="Unassembled WGS sequence"/>
</dbReference>